<dbReference type="PANTHER" id="PTHR13003:SF2">
    <property type="entry name" value="NUCLEAR PORE COMPLEX PROTEIN NUP107"/>
    <property type="match status" value="1"/>
</dbReference>
<keyword evidence="3" id="KW-0653">Protein transport</keyword>
<evidence type="ECO:0000256" key="7">
    <source>
        <dbReference type="RuleBase" id="RU365072"/>
    </source>
</evidence>
<name>A0A0B7NJN5_9FUNG</name>
<dbReference type="Proteomes" id="UP000054107">
    <property type="component" value="Unassembled WGS sequence"/>
</dbReference>
<dbReference type="Pfam" id="PF04121">
    <property type="entry name" value="Nup84_Nup100"/>
    <property type="match status" value="2"/>
</dbReference>
<sequence length="655" mass="75550">MSSPTDLHDEFARVVNTFGPDSAKEAADHFAELTCLHESDSNHFMYYENATWRLLSLLAETKTKSNLYRLAVLKQWVSQIAIDQDLMDRINEINDVDEEIANLFNHVGIIHNKENQEPPRKKRIITIKEQDDESLYKHHFERLRSNDLTPFKISNQNILVDYMVNGFMQYQKMALKEQGSEIIDRERSAWKKAVVHETTQKSTGKYRKALFNLLAGKSKELYDTTVCNTWEDVVWAYLNEKIEAVLDAPQTALIDDSILPDEIATIALSKDVIMDKNIYLVFIDDKNQNQLEPKIYISDQPKERAEVLRFLSTFILYNREYCGWQENLYSTQLLSAYSNVNAEPNVMRPVVIAAYAAKQSPDQQITIYSNFLQNFGGDDEECAIVLQLGKEYGLDMPDILQFTYTQIFRKAISLTPAKVSAETPAKLNVLLEEKITADDALFLRAVKWLTYDESMCIQAFQAANMIIRHLLGICKVYLIQDIFGLFTDAMIEGMTAEAERHAGSQAILTEFELHRCIVDSLVEYDHWEKLVQNVPTDDGSLDSILKVHKWQDQVQKETNELSNQMFRVLRENWLSEESTETAQVSKAALRQLYIPELLIRYHHILYSTIDIMPSNKKKCKQASQLITENNERVFNDISLAKKMDKVVKELSKSLE</sequence>
<keyword evidence="5 7" id="KW-0906">Nuclear pore complex</keyword>
<accession>A0A0B7NJN5</accession>
<dbReference type="OrthoDB" id="3098at2759"/>
<gene>
    <name evidence="8" type="primary">PARPA_11915.1 scaffold 44722</name>
</gene>
<evidence type="ECO:0000256" key="6">
    <source>
        <dbReference type="ARBA" id="ARBA00023242"/>
    </source>
</evidence>
<evidence type="ECO:0000313" key="9">
    <source>
        <dbReference type="Proteomes" id="UP000054107"/>
    </source>
</evidence>
<organism evidence="8 9">
    <name type="scientific">Parasitella parasitica</name>
    <dbReference type="NCBI Taxonomy" id="35722"/>
    <lineage>
        <taxon>Eukaryota</taxon>
        <taxon>Fungi</taxon>
        <taxon>Fungi incertae sedis</taxon>
        <taxon>Mucoromycota</taxon>
        <taxon>Mucoromycotina</taxon>
        <taxon>Mucoromycetes</taxon>
        <taxon>Mucorales</taxon>
        <taxon>Mucorineae</taxon>
        <taxon>Mucoraceae</taxon>
        <taxon>Parasitella</taxon>
    </lineage>
</organism>
<keyword evidence="6 7" id="KW-0539">Nucleus</keyword>
<dbReference type="AlphaFoldDB" id="A0A0B7NJN5"/>
<dbReference type="GO" id="GO:0006606">
    <property type="term" value="P:protein import into nucleus"/>
    <property type="evidence" value="ECO:0007669"/>
    <property type="project" value="TreeGrafter"/>
</dbReference>
<keyword evidence="7" id="KW-0472">Membrane</keyword>
<comment type="subunit">
    <text evidence="7">Part of the nuclear pore complex (NPC).</text>
</comment>
<evidence type="ECO:0000313" key="8">
    <source>
        <dbReference type="EMBL" id="CEP17617.1"/>
    </source>
</evidence>
<dbReference type="GO" id="GO:0006406">
    <property type="term" value="P:mRNA export from nucleus"/>
    <property type="evidence" value="ECO:0007669"/>
    <property type="project" value="TreeGrafter"/>
</dbReference>
<dbReference type="GO" id="GO:0017056">
    <property type="term" value="F:structural constituent of nuclear pore"/>
    <property type="evidence" value="ECO:0007669"/>
    <property type="project" value="UniProtKB-UniRule"/>
</dbReference>
<comment type="similarity">
    <text evidence="7">Belongs to the nucleoporin Nup84/Nup107 family.</text>
</comment>
<evidence type="ECO:0000256" key="1">
    <source>
        <dbReference type="ARBA" id="ARBA00022448"/>
    </source>
</evidence>
<dbReference type="GO" id="GO:0031080">
    <property type="term" value="C:nuclear pore outer ring"/>
    <property type="evidence" value="ECO:0007669"/>
    <property type="project" value="TreeGrafter"/>
</dbReference>
<evidence type="ECO:0000256" key="3">
    <source>
        <dbReference type="ARBA" id="ARBA00022927"/>
    </source>
</evidence>
<comment type="subcellular location">
    <subcellularLocation>
        <location evidence="7">Nucleus</location>
        <location evidence="7">Nuclear pore complex</location>
    </subcellularLocation>
    <subcellularLocation>
        <location evidence="7">Nucleus membrane</location>
    </subcellularLocation>
</comment>
<dbReference type="InterPro" id="IPR007252">
    <property type="entry name" value="Nup84/Nup107"/>
</dbReference>
<dbReference type="EMBL" id="LN733710">
    <property type="protein sequence ID" value="CEP17617.1"/>
    <property type="molecule type" value="Genomic_DNA"/>
</dbReference>
<keyword evidence="9" id="KW-1185">Reference proteome</keyword>
<dbReference type="Gene3D" id="1.20.190.50">
    <property type="match status" value="1"/>
</dbReference>
<proteinExistence type="inferred from homology"/>
<keyword evidence="2" id="KW-0509">mRNA transport</keyword>
<evidence type="ECO:0000256" key="5">
    <source>
        <dbReference type="ARBA" id="ARBA00023132"/>
    </source>
</evidence>
<keyword evidence="4 7" id="KW-0811">Translocation</keyword>
<reference evidence="8 9" key="1">
    <citation type="submission" date="2014-09" db="EMBL/GenBank/DDBJ databases">
        <authorList>
            <person name="Ellenberger Sabrina"/>
        </authorList>
    </citation>
    <scope>NUCLEOTIDE SEQUENCE [LARGE SCALE GENOMIC DNA]</scope>
    <source>
        <strain evidence="8 9">CBS 412.66</strain>
    </source>
</reference>
<dbReference type="STRING" id="35722.A0A0B7NJN5"/>
<evidence type="ECO:0000256" key="4">
    <source>
        <dbReference type="ARBA" id="ARBA00023010"/>
    </source>
</evidence>
<dbReference type="GO" id="GO:0031965">
    <property type="term" value="C:nuclear membrane"/>
    <property type="evidence" value="ECO:0007669"/>
    <property type="project" value="UniProtKB-SubCell"/>
</dbReference>
<keyword evidence="1 7" id="KW-0813">Transport</keyword>
<evidence type="ECO:0000256" key="2">
    <source>
        <dbReference type="ARBA" id="ARBA00022816"/>
    </source>
</evidence>
<comment type="function">
    <text evidence="7">Functions as a component of the nuclear pore complex (NPC).</text>
</comment>
<protein>
    <recommendedName>
        <fullName evidence="7">Nuclear pore complex protein</fullName>
    </recommendedName>
</protein>
<dbReference type="PANTHER" id="PTHR13003">
    <property type="entry name" value="NUP107-RELATED"/>
    <property type="match status" value="1"/>
</dbReference>
<dbReference type="GO" id="GO:0000973">
    <property type="term" value="P:post-transcriptional tethering of RNA polymerase II gene DNA at nuclear periphery"/>
    <property type="evidence" value="ECO:0007669"/>
    <property type="project" value="TreeGrafter"/>
</dbReference>